<feature type="compositionally biased region" description="Basic residues" evidence="1">
    <location>
        <begin position="194"/>
        <end position="205"/>
    </location>
</feature>
<dbReference type="SUPFAM" id="SSF52047">
    <property type="entry name" value="RNI-like"/>
    <property type="match status" value="1"/>
</dbReference>
<name>A0ABR3P422_9PEZI</name>
<feature type="region of interest" description="Disordered" evidence="1">
    <location>
        <begin position="186"/>
        <end position="211"/>
    </location>
</feature>
<accession>A0ABR3P422</accession>
<dbReference type="Proteomes" id="UP001562354">
    <property type="component" value="Unassembled WGS sequence"/>
</dbReference>
<evidence type="ECO:0000313" key="3">
    <source>
        <dbReference type="EMBL" id="KAL1297538.1"/>
    </source>
</evidence>
<dbReference type="SMART" id="SM00367">
    <property type="entry name" value="LRR_CC"/>
    <property type="match status" value="2"/>
</dbReference>
<dbReference type="Gene3D" id="3.80.10.10">
    <property type="entry name" value="Ribonuclease Inhibitor"/>
    <property type="match status" value="2"/>
</dbReference>
<dbReference type="InterPro" id="IPR006553">
    <property type="entry name" value="Leu-rich_rpt_Cys-con_subtyp"/>
</dbReference>
<dbReference type="InterPro" id="IPR056451">
    <property type="entry name" value="Znf_Tbcl_Rhp7"/>
</dbReference>
<organism evidence="3 4">
    <name type="scientific">Neodothiora populina</name>
    <dbReference type="NCBI Taxonomy" id="2781224"/>
    <lineage>
        <taxon>Eukaryota</taxon>
        <taxon>Fungi</taxon>
        <taxon>Dikarya</taxon>
        <taxon>Ascomycota</taxon>
        <taxon>Pezizomycotina</taxon>
        <taxon>Dothideomycetes</taxon>
        <taxon>Dothideomycetidae</taxon>
        <taxon>Dothideales</taxon>
        <taxon>Dothioraceae</taxon>
        <taxon>Neodothiora</taxon>
    </lineage>
</organism>
<protein>
    <recommendedName>
        <fullName evidence="2">DNA repair protein rhp7 treble clef domain-containing protein</fullName>
    </recommendedName>
</protein>
<reference evidence="3 4" key="1">
    <citation type="submission" date="2024-07" db="EMBL/GenBank/DDBJ databases">
        <title>Draft sequence of the Neodothiora populina.</title>
        <authorList>
            <person name="Drown D.D."/>
            <person name="Schuette U.S."/>
            <person name="Buechlein A.B."/>
            <person name="Rusch D.R."/>
            <person name="Winton L.W."/>
            <person name="Adams G.A."/>
        </authorList>
    </citation>
    <scope>NUCLEOTIDE SEQUENCE [LARGE SCALE GENOMIC DNA]</scope>
    <source>
        <strain evidence="3 4">CPC 39397</strain>
    </source>
</reference>
<comment type="caution">
    <text evidence="3">The sequence shown here is derived from an EMBL/GenBank/DDBJ whole genome shotgun (WGS) entry which is preliminary data.</text>
</comment>
<keyword evidence="4" id="KW-1185">Reference proteome</keyword>
<proteinExistence type="predicted"/>
<dbReference type="PANTHER" id="PTHR13318:SF190">
    <property type="entry name" value="PARTNER OF PAIRED, ISOFORM B"/>
    <property type="match status" value="1"/>
</dbReference>
<dbReference type="RefSeq" id="XP_069197220.1">
    <property type="nucleotide sequence ID" value="XM_069346009.1"/>
</dbReference>
<feature type="compositionally biased region" description="Basic residues" evidence="1">
    <location>
        <begin position="98"/>
        <end position="118"/>
    </location>
</feature>
<evidence type="ECO:0000256" key="1">
    <source>
        <dbReference type="SAM" id="MobiDB-lite"/>
    </source>
</evidence>
<evidence type="ECO:0000313" key="4">
    <source>
        <dbReference type="Proteomes" id="UP001562354"/>
    </source>
</evidence>
<feature type="compositionally biased region" description="Basic and acidic residues" evidence="1">
    <location>
        <begin position="32"/>
        <end position="42"/>
    </location>
</feature>
<feature type="compositionally biased region" description="Basic and acidic residues" evidence="1">
    <location>
        <begin position="77"/>
        <end position="97"/>
    </location>
</feature>
<dbReference type="PANTHER" id="PTHR13318">
    <property type="entry name" value="PARTNER OF PAIRED, ISOFORM B-RELATED"/>
    <property type="match status" value="1"/>
</dbReference>
<gene>
    <name evidence="3" type="ORF">AAFC00_006110</name>
</gene>
<dbReference type="GeneID" id="95979809"/>
<sequence>MSGRRGGNRIRGPQSALTDFLAANNISAAQIRDDYQRRRAEAEQQGNAGEGPSTAANDQEAEDEAVAAAAGAAALARAEEKARKRKREQAEAVEDIKKAKKNKAKGKGKKKATKGKKKPQSDDDDDSDADYDDEDALNIYRKSQPAPGQLEHCEICNKRFTVTPYSKTGPDGGLLCLPCGKELDKDAKSDKKAQGKKPAGKKRRKMESDRLDGMAVGGAKSLQQLCIEKVAQYHEDVDELGDMPPIVMERLSELFAKKRVLNPRTVKLFVRPDLDTIAIHDAAYLEVEDYVNMFAVAPNIEKLVLRNACQFKDESLEYMMGRCDKIKSLQLYAPNLVTNEVWHTLFKHYGEQLETVKLQWLDAAFDDNTVKEMVEDCPNLKRLKLKLCRRVGQDSIAWISKLRNLEHLSLQTTQECTSPALTSLISSVGPGLRTLSLEKYIDADDSVLAVIRDSCLKLSKLRLAENDVSSDAAYAALFIDWKNSPLRFADFSSTRDVDNNNPVGPEEAIGLASNGFRALMKHSGPSLVRLEIASCRHITLEAFLDVFSNGNVYPSLEVINLSFCSTVDTSVVAGIFKSCPSIRQVIAFGCFEVLDVVVPRGIALIGVPKAQDAIEQFGAGIDVEEALGKMMELEAAAGAVEAAA</sequence>
<evidence type="ECO:0000259" key="2">
    <source>
        <dbReference type="Pfam" id="PF23550"/>
    </source>
</evidence>
<feature type="compositionally biased region" description="Acidic residues" evidence="1">
    <location>
        <begin position="122"/>
        <end position="136"/>
    </location>
</feature>
<dbReference type="EMBL" id="JBFMKM010000014">
    <property type="protein sequence ID" value="KAL1297538.1"/>
    <property type="molecule type" value="Genomic_DNA"/>
</dbReference>
<feature type="domain" description="DNA repair protein rhp7 treble clef" evidence="2">
    <location>
        <begin position="147"/>
        <end position="185"/>
    </location>
</feature>
<dbReference type="Pfam" id="PF23550">
    <property type="entry name" value="zf_Tbcl_Rhp7"/>
    <property type="match status" value="1"/>
</dbReference>
<feature type="region of interest" description="Disordered" evidence="1">
    <location>
        <begin position="32"/>
        <end position="136"/>
    </location>
</feature>
<dbReference type="InterPro" id="IPR032675">
    <property type="entry name" value="LRR_dom_sf"/>
</dbReference>
<feature type="compositionally biased region" description="Low complexity" evidence="1">
    <location>
        <begin position="66"/>
        <end position="76"/>
    </location>
</feature>